<proteinExistence type="predicted"/>
<dbReference type="PROSITE" id="PS00678">
    <property type="entry name" value="WD_REPEATS_1"/>
    <property type="match status" value="1"/>
</dbReference>
<evidence type="ECO:0000256" key="3">
    <source>
        <dbReference type="PROSITE-ProRule" id="PRU00221"/>
    </source>
</evidence>
<evidence type="ECO:0000313" key="4">
    <source>
        <dbReference type="EMBL" id="KAE8307241.1"/>
    </source>
</evidence>
<dbReference type="SUPFAM" id="SSF50978">
    <property type="entry name" value="WD40 repeat-like"/>
    <property type="match status" value="1"/>
</dbReference>
<dbReference type="PANTHER" id="PTHR19848:SF8">
    <property type="entry name" value="F-BOX AND WD REPEAT DOMAIN CONTAINING 7"/>
    <property type="match status" value="1"/>
</dbReference>
<accession>A0A5N6VFN2</accession>
<dbReference type="InterPro" id="IPR015943">
    <property type="entry name" value="WD40/YVTN_repeat-like_dom_sf"/>
</dbReference>
<sequence>MEDNWSACLQTLEGHSYPVGSLVFSRDSQLVASASYDNTVKIWDVNSGRCLQTLESHSVWVKSVVFSRDSQLVALASYDTVTDKFGFYMIYTLRQFLGATSGN</sequence>
<dbReference type="Pfam" id="PF00400">
    <property type="entry name" value="WD40"/>
    <property type="match status" value="2"/>
</dbReference>
<dbReference type="PANTHER" id="PTHR19848">
    <property type="entry name" value="WD40 REPEAT PROTEIN"/>
    <property type="match status" value="1"/>
</dbReference>
<dbReference type="PROSITE" id="PS50082">
    <property type="entry name" value="WD_REPEATS_2"/>
    <property type="match status" value="1"/>
</dbReference>
<dbReference type="PROSITE" id="PS50294">
    <property type="entry name" value="WD_REPEATS_REGION"/>
    <property type="match status" value="1"/>
</dbReference>
<dbReference type="InterPro" id="IPR001680">
    <property type="entry name" value="WD40_rpt"/>
</dbReference>
<dbReference type="AlphaFoldDB" id="A0A5N6VFN2"/>
<dbReference type="EMBL" id="ML738413">
    <property type="protein sequence ID" value="KAE8307241.1"/>
    <property type="molecule type" value="Genomic_DNA"/>
</dbReference>
<organism evidence="4 5">
    <name type="scientific">Aspergillus transmontanensis</name>
    <dbReference type="NCBI Taxonomy" id="1034304"/>
    <lineage>
        <taxon>Eukaryota</taxon>
        <taxon>Fungi</taxon>
        <taxon>Dikarya</taxon>
        <taxon>Ascomycota</taxon>
        <taxon>Pezizomycotina</taxon>
        <taxon>Eurotiomycetes</taxon>
        <taxon>Eurotiomycetidae</taxon>
        <taxon>Eurotiales</taxon>
        <taxon>Aspergillaceae</taxon>
        <taxon>Aspergillus</taxon>
        <taxon>Aspergillus subgen. Circumdati</taxon>
    </lineage>
</organism>
<dbReference type="Proteomes" id="UP000325433">
    <property type="component" value="Unassembled WGS sequence"/>
</dbReference>
<dbReference type="Gene3D" id="2.130.10.10">
    <property type="entry name" value="YVTN repeat-like/Quinoprotein amine dehydrogenase"/>
    <property type="match status" value="1"/>
</dbReference>
<keyword evidence="5" id="KW-1185">Reference proteome</keyword>
<dbReference type="InterPro" id="IPR036322">
    <property type="entry name" value="WD40_repeat_dom_sf"/>
</dbReference>
<reference evidence="5" key="1">
    <citation type="submission" date="2019-04" db="EMBL/GenBank/DDBJ databases">
        <title>Friends and foes A comparative genomics studyof 23 Aspergillus species from section Flavi.</title>
        <authorList>
            <consortium name="DOE Joint Genome Institute"/>
            <person name="Kjaerbolling I."/>
            <person name="Vesth T."/>
            <person name="Frisvad J.C."/>
            <person name="Nybo J.L."/>
            <person name="Theobald S."/>
            <person name="Kildgaard S."/>
            <person name="Isbrandt T."/>
            <person name="Kuo A."/>
            <person name="Sato A."/>
            <person name="Lyhne E.K."/>
            <person name="Kogle M.E."/>
            <person name="Wiebenga A."/>
            <person name="Kun R.S."/>
            <person name="Lubbers R.J."/>
            <person name="Makela M.R."/>
            <person name="Barry K."/>
            <person name="Chovatia M."/>
            <person name="Clum A."/>
            <person name="Daum C."/>
            <person name="Haridas S."/>
            <person name="He G."/>
            <person name="LaButti K."/>
            <person name="Lipzen A."/>
            <person name="Mondo S."/>
            <person name="Riley R."/>
            <person name="Salamov A."/>
            <person name="Simmons B.A."/>
            <person name="Magnuson J.K."/>
            <person name="Henrissat B."/>
            <person name="Mortensen U.H."/>
            <person name="Larsen T.O."/>
            <person name="Devries R.P."/>
            <person name="Grigoriev I.V."/>
            <person name="Machida M."/>
            <person name="Baker S.E."/>
            <person name="Andersen M.R."/>
        </authorList>
    </citation>
    <scope>NUCLEOTIDE SEQUENCE [LARGE SCALE GENOMIC DNA]</scope>
    <source>
        <strain evidence="5">CBS 130015</strain>
    </source>
</reference>
<keyword evidence="2" id="KW-0677">Repeat</keyword>
<protein>
    <submittedName>
        <fullName evidence="4">WD40-repeat-containing domain protein</fullName>
    </submittedName>
</protein>
<gene>
    <name evidence="4" type="ORF">BDV41DRAFT_582587</name>
</gene>
<evidence type="ECO:0000313" key="5">
    <source>
        <dbReference type="Proteomes" id="UP000325433"/>
    </source>
</evidence>
<feature type="repeat" description="WD" evidence="3">
    <location>
        <begin position="12"/>
        <end position="53"/>
    </location>
</feature>
<dbReference type="SMART" id="SM00320">
    <property type="entry name" value="WD40"/>
    <property type="match status" value="2"/>
</dbReference>
<dbReference type="InterPro" id="IPR019775">
    <property type="entry name" value="WD40_repeat_CS"/>
</dbReference>
<name>A0A5N6VFN2_9EURO</name>
<evidence type="ECO:0000256" key="1">
    <source>
        <dbReference type="ARBA" id="ARBA00022574"/>
    </source>
</evidence>
<keyword evidence="1 3" id="KW-0853">WD repeat</keyword>
<evidence type="ECO:0000256" key="2">
    <source>
        <dbReference type="ARBA" id="ARBA00022737"/>
    </source>
</evidence>